<gene>
    <name evidence="7" type="ORF">KOF26_10130</name>
</gene>
<keyword evidence="7" id="KW-0675">Receptor</keyword>
<keyword evidence="1" id="KW-0998">Cell outer membrane</keyword>
<keyword evidence="4" id="KW-0732">Signal</keyword>
<evidence type="ECO:0000259" key="6">
    <source>
        <dbReference type="Pfam" id="PF07715"/>
    </source>
</evidence>
<accession>A0ABS6BIT0</accession>
<keyword evidence="2" id="KW-0798">TonB box</keyword>
<dbReference type="Proteomes" id="UP000776276">
    <property type="component" value="Unassembled WGS sequence"/>
</dbReference>
<evidence type="ECO:0000313" key="8">
    <source>
        <dbReference type="Proteomes" id="UP000776276"/>
    </source>
</evidence>
<dbReference type="PANTHER" id="PTHR47234:SF1">
    <property type="entry name" value="TONB-DEPENDENT RECEPTOR"/>
    <property type="match status" value="1"/>
</dbReference>
<feature type="chain" id="PRO_5046544361" evidence="4">
    <location>
        <begin position="37"/>
        <end position="902"/>
    </location>
</feature>
<proteinExistence type="inferred from homology"/>
<dbReference type="InterPro" id="IPR012910">
    <property type="entry name" value="Plug_dom"/>
</dbReference>
<comment type="subcellular location">
    <subcellularLocation>
        <location evidence="1">Cell outer membrane</location>
        <topology evidence="1">Multi-pass membrane protein</topology>
    </subcellularLocation>
</comment>
<feature type="region of interest" description="Disordered" evidence="3">
    <location>
        <begin position="39"/>
        <end position="61"/>
    </location>
</feature>
<feature type="domain" description="TonB-dependent receptor-like beta-barrel" evidence="5">
    <location>
        <begin position="385"/>
        <end position="868"/>
    </location>
</feature>
<protein>
    <submittedName>
        <fullName evidence="7">TonB-dependent receptor</fullName>
    </submittedName>
</protein>
<keyword evidence="8" id="KW-1185">Reference proteome</keyword>
<dbReference type="EMBL" id="JAHKRT010000004">
    <property type="protein sequence ID" value="MBU3078225.1"/>
    <property type="molecule type" value="Genomic_DNA"/>
</dbReference>
<keyword evidence="1" id="KW-0812">Transmembrane</keyword>
<dbReference type="InterPro" id="IPR000531">
    <property type="entry name" value="Beta-barrel_TonB"/>
</dbReference>
<comment type="caution">
    <text evidence="7">The sequence shown here is derived from an EMBL/GenBank/DDBJ whole genome shotgun (WGS) entry which is preliminary data.</text>
</comment>
<feature type="signal peptide" evidence="4">
    <location>
        <begin position="1"/>
        <end position="36"/>
    </location>
</feature>
<feature type="compositionally biased region" description="Low complexity" evidence="3">
    <location>
        <begin position="39"/>
        <end position="48"/>
    </location>
</feature>
<evidence type="ECO:0000256" key="2">
    <source>
        <dbReference type="RuleBase" id="RU003357"/>
    </source>
</evidence>
<keyword evidence="1" id="KW-0813">Transport</keyword>
<feature type="domain" description="TonB-dependent receptor plug" evidence="6">
    <location>
        <begin position="86"/>
        <end position="192"/>
    </location>
</feature>
<dbReference type="InterPro" id="IPR039426">
    <property type="entry name" value="TonB-dep_rcpt-like"/>
</dbReference>
<sequence length="902" mass="97143">MIDCISARVYEAGARRALFATTALALSLGLAAPAFAQDQAPAPANAEPTSPPASAPLSAAPAQDEIVVTGSSIRGVAPVGSALIGVTRDTIQATAPANTKELLSNVPQLGNFGANAEQSTPNRYRTPGFQPNIHNLGMYATLTLANGHRIAPVGTEAVLPDPSIIPVIAVQRVEIIADGASSVYGSDAVAGVVNFIYRKNVEGIEASGTFGWNDTRYRKYDASILAGHSWGTGSIMAAYEYSQNKSPLTRDIDFLALGGDQRSRGGRDLRPTTCLLPNVTASGTVYAYQANGTFRPGRNQCGLLDEKQTIIPDAHRHAVLVTARQEAGDKVELWTELNYSNYKTFRWGGRPSLTLNVPSTNPYFRLPDGVTADRITVVRSGLGLFPSGAQPQSSKFWGVTAGADIHLGGNWVANIMGHVSKTNDWNQEAPELDQLAATRLAAGTTLSTALNPFGQAADNDPAVLAQINNDYAQINVASQRLRELQAKADGPLFAIPGGDVRMAIGADFRVEQLVQRQTAGAPGVDLLTVRDDNISRTVTSAFAEFNVPLFSELNARPFFQALTLSISGRLDYYDKYGTIFNPKYGANWSPVRGVTVHGSYSTSFAAPNMGMITSTFTVPRPNSAINLTDVTTGEFLGTINQLNPGGGNPNLQPEKATSWSMGVDFVPQFVPGLRLSATYYEVEYRNTVYQPTTADVLTNPQFAMFRILHPTQAQIDDMLRMMPPQGPITTGFDALIYYNAQNLGVKQVAGVDIDGSYRIDTASLGSFNLGIIANRQTRYKQQTGPGAAFVSRLGTNDAPKWKTRFQAGWSLDPVVVNLFANYVGSYRYTAVNPAQKVDSWLTFDLTAALDLSKMIHDGVSLQARVVNLFDKDPPFVDNANGYLPALASPFGRQFEVTLRAKF</sequence>
<dbReference type="Pfam" id="PF07715">
    <property type="entry name" value="Plug"/>
    <property type="match status" value="1"/>
</dbReference>
<evidence type="ECO:0000313" key="7">
    <source>
        <dbReference type="EMBL" id="MBU3078225.1"/>
    </source>
</evidence>
<comment type="similarity">
    <text evidence="1 2">Belongs to the TonB-dependent receptor family.</text>
</comment>
<reference evidence="7 8" key="1">
    <citation type="submission" date="2021-06" db="EMBL/GenBank/DDBJ databases">
        <title>Sphingomonas sp. XMGL2, whole genome shotgun sequencing project.</title>
        <authorList>
            <person name="Zhao G."/>
            <person name="Shen L."/>
        </authorList>
    </citation>
    <scope>NUCLEOTIDE SEQUENCE [LARGE SCALE GENOMIC DNA]</scope>
    <source>
        <strain evidence="7 8">XMGL2</strain>
    </source>
</reference>
<dbReference type="PANTHER" id="PTHR47234">
    <property type="match status" value="1"/>
</dbReference>
<evidence type="ECO:0000256" key="3">
    <source>
        <dbReference type="SAM" id="MobiDB-lite"/>
    </source>
</evidence>
<name>A0ABS6BIT0_9SPHN</name>
<dbReference type="RefSeq" id="WP_216324008.1">
    <property type="nucleotide sequence ID" value="NZ_JAHKRT010000004.1"/>
</dbReference>
<dbReference type="Pfam" id="PF00593">
    <property type="entry name" value="TonB_dep_Rec_b-barrel"/>
    <property type="match status" value="1"/>
</dbReference>
<organism evidence="7 8">
    <name type="scientific">Sphingomonas quercus</name>
    <dbReference type="NCBI Taxonomy" id="2842451"/>
    <lineage>
        <taxon>Bacteria</taxon>
        <taxon>Pseudomonadati</taxon>
        <taxon>Pseudomonadota</taxon>
        <taxon>Alphaproteobacteria</taxon>
        <taxon>Sphingomonadales</taxon>
        <taxon>Sphingomonadaceae</taxon>
        <taxon>Sphingomonas</taxon>
    </lineage>
</organism>
<evidence type="ECO:0000256" key="1">
    <source>
        <dbReference type="PROSITE-ProRule" id="PRU01360"/>
    </source>
</evidence>
<evidence type="ECO:0000259" key="5">
    <source>
        <dbReference type="Pfam" id="PF00593"/>
    </source>
</evidence>
<evidence type="ECO:0000256" key="4">
    <source>
        <dbReference type="SAM" id="SignalP"/>
    </source>
</evidence>
<dbReference type="PROSITE" id="PS52016">
    <property type="entry name" value="TONB_DEPENDENT_REC_3"/>
    <property type="match status" value="1"/>
</dbReference>
<keyword evidence="1 2" id="KW-0472">Membrane</keyword>
<keyword evidence="1" id="KW-1134">Transmembrane beta strand</keyword>